<keyword evidence="1" id="KW-1133">Transmembrane helix</keyword>
<evidence type="ECO:0000313" key="3">
    <source>
        <dbReference type="Proteomes" id="UP000642910"/>
    </source>
</evidence>
<dbReference type="Proteomes" id="UP000642910">
    <property type="component" value="Unassembled WGS sequence"/>
</dbReference>
<organism evidence="2 3">
    <name type="scientific">Alicyclobacillus mali</name>
    <name type="common">ex Roth et al. 2021</name>
    <dbReference type="NCBI Taxonomy" id="1123961"/>
    <lineage>
        <taxon>Bacteria</taxon>
        <taxon>Bacillati</taxon>
        <taxon>Bacillota</taxon>
        <taxon>Bacilli</taxon>
        <taxon>Bacillales</taxon>
        <taxon>Alicyclobacillaceae</taxon>
        <taxon>Alicyclobacillus</taxon>
    </lineage>
</organism>
<reference evidence="2 3" key="1">
    <citation type="submission" date="2020-11" db="EMBL/GenBank/DDBJ databases">
        <title>Genomic insight of Alicyclobacillus mali FL 18 reveals a new arsenic-resistant strain, with potential in environmental biotechnology.</title>
        <authorList>
            <person name="Fiorentino G."/>
            <person name="Gallo G."/>
            <person name="Aulitto M."/>
        </authorList>
    </citation>
    <scope>NUCLEOTIDE SEQUENCE [LARGE SCALE GENOMIC DNA]</scope>
    <source>
        <strain evidence="2 3">FL 18</strain>
    </source>
</reference>
<evidence type="ECO:0000313" key="2">
    <source>
        <dbReference type="EMBL" id="MBF8377585.1"/>
    </source>
</evidence>
<sequence>MDGLADAVEWIFAVYFVVLLAGALVQMVPDWVHHPVGRWISACCEPYLWVFRRHLRPLRIGRLAVDVSWILAMVVFLVVEAGVDTTLTQLTTS</sequence>
<dbReference type="Pfam" id="PF02325">
    <property type="entry name" value="CCB3_YggT"/>
    <property type="match status" value="1"/>
</dbReference>
<dbReference type="RefSeq" id="WP_067849889.1">
    <property type="nucleotide sequence ID" value="NZ_JADPKZ010000037.1"/>
</dbReference>
<keyword evidence="1" id="KW-0812">Transmembrane</keyword>
<keyword evidence="3" id="KW-1185">Reference proteome</keyword>
<keyword evidence="1" id="KW-0472">Membrane</keyword>
<protein>
    <submittedName>
        <fullName evidence="2">YggT family protein</fullName>
    </submittedName>
</protein>
<feature type="transmembrane region" description="Helical" evidence="1">
    <location>
        <begin position="7"/>
        <end position="25"/>
    </location>
</feature>
<comment type="caution">
    <text evidence="2">The sequence shown here is derived from an EMBL/GenBank/DDBJ whole genome shotgun (WGS) entry which is preliminary data.</text>
</comment>
<proteinExistence type="predicted"/>
<dbReference type="InterPro" id="IPR003425">
    <property type="entry name" value="CCB3/YggT"/>
</dbReference>
<name>A0ABS0F2Q5_9BACL</name>
<dbReference type="EMBL" id="JADPKZ010000037">
    <property type="protein sequence ID" value="MBF8377585.1"/>
    <property type="molecule type" value="Genomic_DNA"/>
</dbReference>
<feature type="transmembrane region" description="Helical" evidence="1">
    <location>
        <begin position="63"/>
        <end position="83"/>
    </location>
</feature>
<accession>A0ABS0F2Q5</accession>
<evidence type="ECO:0000256" key="1">
    <source>
        <dbReference type="SAM" id="Phobius"/>
    </source>
</evidence>
<gene>
    <name evidence="2" type="ORF">IW967_06865</name>
</gene>